<dbReference type="InterPro" id="IPR022914">
    <property type="entry name" value="UPF0397"/>
</dbReference>
<evidence type="ECO:0000256" key="2">
    <source>
        <dbReference type="ARBA" id="ARBA00022692"/>
    </source>
</evidence>
<name>A0A494XDK0_9BACL</name>
<feature type="transmembrane region" description="Helical" evidence="5">
    <location>
        <begin position="155"/>
        <end position="177"/>
    </location>
</feature>
<proteinExistence type="inferred from homology"/>
<dbReference type="EMBL" id="RBZM01000010">
    <property type="protein sequence ID" value="RKP47962.1"/>
    <property type="molecule type" value="Genomic_DNA"/>
</dbReference>
<accession>A0A494XDK0</accession>
<keyword evidence="4 5" id="KW-0472">Membrane</keyword>
<evidence type="ECO:0000256" key="4">
    <source>
        <dbReference type="ARBA" id="ARBA00023136"/>
    </source>
</evidence>
<keyword evidence="7" id="KW-1185">Reference proteome</keyword>
<dbReference type="PANTHER" id="PTHR37815">
    <property type="entry name" value="UPF0397 PROTEIN BC_2624-RELATED"/>
    <property type="match status" value="1"/>
</dbReference>
<dbReference type="HAMAP" id="MF_01572">
    <property type="entry name" value="UPF0397"/>
    <property type="match status" value="1"/>
</dbReference>
<keyword evidence="2 5" id="KW-0812">Transmembrane</keyword>
<gene>
    <name evidence="6" type="ORF">D7Z26_22400</name>
</gene>
<feature type="transmembrane region" description="Helical" evidence="5">
    <location>
        <begin position="84"/>
        <end position="105"/>
    </location>
</feature>
<feature type="transmembrane region" description="Helical" evidence="5">
    <location>
        <begin position="51"/>
        <end position="72"/>
    </location>
</feature>
<organism evidence="6 7">
    <name type="scientific">Cohnella endophytica</name>
    <dbReference type="NCBI Taxonomy" id="2419778"/>
    <lineage>
        <taxon>Bacteria</taxon>
        <taxon>Bacillati</taxon>
        <taxon>Bacillota</taxon>
        <taxon>Bacilli</taxon>
        <taxon>Bacillales</taxon>
        <taxon>Paenibacillaceae</taxon>
        <taxon>Cohnella</taxon>
    </lineage>
</organism>
<keyword evidence="3 5" id="KW-1133">Transmembrane helix</keyword>
<reference evidence="6 7" key="1">
    <citation type="submission" date="2018-10" db="EMBL/GenBank/DDBJ databases">
        <title>Cohnella sp. M2MS4P-1, whole genome shotgun sequence.</title>
        <authorList>
            <person name="Tuo L."/>
        </authorList>
    </citation>
    <scope>NUCLEOTIDE SEQUENCE [LARGE SCALE GENOMIC DNA]</scope>
    <source>
        <strain evidence="6 7">M2MS4P-1</strain>
    </source>
</reference>
<keyword evidence="1 5" id="KW-1003">Cell membrane</keyword>
<evidence type="ECO:0000256" key="1">
    <source>
        <dbReference type="ARBA" id="ARBA00022475"/>
    </source>
</evidence>
<dbReference type="RefSeq" id="WP_120979252.1">
    <property type="nucleotide sequence ID" value="NZ_RBZM01000010.1"/>
</dbReference>
<dbReference type="GO" id="GO:0005886">
    <property type="term" value="C:plasma membrane"/>
    <property type="evidence" value="ECO:0007669"/>
    <property type="project" value="UniProtKB-SubCell"/>
</dbReference>
<evidence type="ECO:0000313" key="6">
    <source>
        <dbReference type="EMBL" id="RKP47962.1"/>
    </source>
</evidence>
<dbReference type="Gene3D" id="1.10.1760.20">
    <property type="match status" value="1"/>
</dbReference>
<feature type="transmembrane region" description="Helical" evidence="5">
    <location>
        <begin position="12"/>
        <end position="30"/>
    </location>
</feature>
<evidence type="ECO:0000256" key="3">
    <source>
        <dbReference type="ARBA" id="ARBA00022989"/>
    </source>
</evidence>
<dbReference type="NCBIfam" id="NF010182">
    <property type="entry name" value="PRK13661.1"/>
    <property type="match status" value="1"/>
</dbReference>
<comment type="subcellular location">
    <subcellularLocation>
        <location evidence="5">Cell membrane</location>
        <topology evidence="5">Multi-pass membrane protein</topology>
    </subcellularLocation>
</comment>
<comment type="similarity">
    <text evidence="5">Belongs to the UPF0397 family.</text>
</comment>
<dbReference type="PANTHER" id="PTHR37815:SF3">
    <property type="entry name" value="UPF0397 PROTEIN SPR0429"/>
    <property type="match status" value="1"/>
</dbReference>
<feature type="transmembrane region" description="Helical" evidence="5">
    <location>
        <begin position="117"/>
        <end position="135"/>
    </location>
</feature>
<comment type="caution">
    <text evidence="6">The sequence shown here is derived from an EMBL/GenBank/DDBJ whole genome shotgun (WGS) entry which is preliminary data.</text>
</comment>
<dbReference type="InterPro" id="IPR009825">
    <property type="entry name" value="ECF_substrate-spec-like"/>
</dbReference>
<evidence type="ECO:0000313" key="7">
    <source>
        <dbReference type="Proteomes" id="UP000282076"/>
    </source>
</evidence>
<dbReference type="OrthoDB" id="4550662at2"/>
<sequence>MSLFSARNANPLSIRNTVAIGIGSALFAILGRFGSVPSGLPDTNIETTYALLALFAILYGPLVGLLVGFIGHTLKDSIFYVSPWFSWIIASAIVGLIIGLAANRIRARDGEFGRKEIITFNVVQTAANAIAWFVVAPTLDILIYAEPSGKSYTQGLVAGASNIVTVAVLGTLLLTAYAKTRTKQGSLTKEA</sequence>
<dbReference type="Pfam" id="PF07155">
    <property type="entry name" value="ECF-ribofla_trS"/>
    <property type="match status" value="1"/>
</dbReference>
<protein>
    <recommendedName>
        <fullName evidence="5">UPF0397 protein D7Z26_22400</fullName>
    </recommendedName>
</protein>
<dbReference type="AlphaFoldDB" id="A0A494XDK0"/>
<dbReference type="Proteomes" id="UP000282076">
    <property type="component" value="Unassembled WGS sequence"/>
</dbReference>
<evidence type="ECO:0000256" key="5">
    <source>
        <dbReference type="HAMAP-Rule" id="MF_01572"/>
    </source>
</evidence>